<keyword evidence="3" id="KW-0808">Transferase</keyword>
<dbReference type="InterPro" id="IPR001555">
    <property type="entry name" value="GART_AS"/>
</dbReference>
<evidence type="ECO:0000256" key="3">
    <source>
        <dbReference type="ARBA" id="ARBA00022679"/>
    </source>
</evidence>
<evidence type="ECO:0000256" key="2">
    <source>
        <dbReference type="ARBA" id="ARBA00012261"/>
    </source>
</evidence>
<evidence type="ECO:0000256" key="1">
    <source>
        <dbReference type="ARBA" id="ARBA00010699"/>
    </source>
</evidence>
<evidence type="ECO:0000313" key="7">
    <source>
        <dbReference type="EMBL" id="GAH92126.1"/>
    </source>
</evidence>
<dbReference type="GO" id="GO:0005829">
    <property type="term" value="C:cytosol"/>
    <property type="evidence" value="ECO:0007669"/>
    <property type="project" value="TreeGrafter"/>
</dbReference>
<dbReference type="PANTHER" id="PTHR11138">
    <property type="entry name" value="METHIONYL-TRNA FORMYLTRANSFERASE"/>
    <property type="match status" value="1"/>
</dbReference>
<dbReference type="GO" id="GO:0004479">
    <property type="term" value="F:methionyl-tRNA formyltransferase activity"/>
    <property type="evidence" value="ECO:0007669"/>
    <property type="project" value="UniProtKB-EC"/>
</dbReference>
<dbReference type="SUPFAM" id="SSF53328">
    <property type="entry name" value="Formyltransferase"/>
    <property type="match status" value="1"/>
</dbReference>
<reference evidence="7" key="1">
    <citation type="journal article" date="2014" name="Front. Microbiol.">
        <title>High frequency of phylogenetically diverse reductive dehalogenase-homologous genes in deep subseafloor sedimentary metagenomes.</title>
        <authorList>
            <person name="Kawai M."/>
            <person name="Futagami T."/>
            <person name="Toyoda A."/>
            <person name="Takaki Y."/>
            <person name="Nishi S."/>
            <person name="Hori S."/>
            <person name="Arai W."/>
            <person name="Tsubouchi T."/>
            <person name="Morono Y."/>
            <person name="Uchiyama I."/>
            <person name="Ito T."/>
            <person name="Fujiyama A."/>
            <person name="Inagaki F."/>
            <person name="Takami H."/>
        </authorList>
    </citation>
    <scope>NUCLEOTIDE SEQUENCE</scope>
    <source>
        <strain evidence="7">Expedition CK06-06</strain>
    </source>
</reference>
<dbReference type="EC" id="2.1.2.9" evidence="2"/>
<dbReference type="InterPro" id="IPR011034">
    <property type="entry name" value="Formyl_transferase-like_C_sf"/>
</dbReference>
<dbReference type="AlphaFoldDB" id="X1JBQ6"/>
<dbReference type="InterPro" id="IPR005794">
    <property type="entry name" value="Fmt"/>
</dbReference>
<evidence type="ECO:0000259" key="5">
    <source>
        <dbReference type="Pfam" id="PF00551"/>
    </source>
</evidence>
<sequence>MCVVFMGTPQFAVPILESLLRNLYQVVAVYTQPDKPVGRRQRLTPSPVKELAKEHKIPVIQPNTLKTAEVVEDLASLKPELIVVAAFGQILPREVLSLPKFGCLNIHPSLLPQHRGPSPVADSLLCGDLLTGVTIILMDEGLDSGPNLAQEKVGIAATDTTGSLTAKLAHVGAGLLMDTLPKWLKGELEPRPQDESQATYSRLITSKDGEIDWHLPAVELWQRVRAFNPWPGCYTWWQGKRLKIHSAAPVSRLARGEVGKVLALRQPPKVGVVTGDGILGLCQVQLEGKQELSIANFVRGQRNFIGSILGSDRR</sequence>
<dbReference type="SUPFAM" id="SSF50486">
    <property type="entry name" value="FMT C-terminal domain-like"/>
    <property type="match status" value="1"/>
</dbReference>
<dbReference type="EMBL" id="BARV01000037">
    <property type="protein sequence ID" value="GAH92126.1"/>
    <property type="molecule type" value="Genomic_DNA"/>
</dbReference>
<name>X1JBQ6_9ZZZZ</name>
<dbReference type="PANTHER" id="PTHR11138:SF5">
    <property type="entry name" value="METHIONYL-TRNA FORMYLTRANSFERASE, MITOCHONDRIAL"/>
    <property type="match status" value="1"/>
</dbReference>
<dbReference type="InterPro" id="IPR041711">
    <property type="entry name" value="Met-tRNA-FMT_N"/>
</dbReference>
<dbReference type="InterPro" id="IPR037022">
    <property type="entry name" value="Formyl_trans_C_sf"/>
</dbReference>
<dbReference type="InterPro" id="IPR044135">
    <property type="entry name" value="Met-tRNA-FMT_C"/>
</dbReference>
<dbReference type="Gene3D" id="3.10.25.10">
    <property type="entry name" value="Formyl transferase, C-terminal domain"/>
    <property type="match status" value="1"/>
</dbReference>
<protein>
    <recommendedName>
        <fullName evidence="2">methionyl-tRNA formyltransferase</fullName>
        <ecNumber evidence="2">2.1.2.9</ecNumber>
    </recommendedName>
</protein>
<feature type="domain" description="Formyl transferase N-terminal" evidence="5">
    <location>
        <begin position="3"/>
        <end position="179"/>
    </location>
</feature>
<evidence type="ECO:0000256" key="4">
    <source>
        <dbReference type="ARBA" id="ARBA00022917"/>
    </source>
</evidence>
<dbReference type="HAMAP" id="MF_00182">
    <property type="entry name" value="Formyl_trans"/>
    <property type="match status" value="1"/>
</dbReference>
<proteinExistence type="inferred from homology"/>
<comment type="similarity">
    <text evidence="1">Belongs to the Fmt family.</text>
</comment>
<dbReference type="CDD" id="cd08646">
    <property type="entry name" value="FMT_core_Met-tRNA-FMT_N"/>
    <property type="match status" value="1"/>
</dbReference>
<dbReference type="Pfam" id="PF00551">
    <property type="entry name" value="Formyl_trans_N"/>
    <property type="match status" value="1"/>
</dbReference>
<dbReference type="Gene3D" id="3.40.50.170">
    <property type="entry name" value="Formyl transferase, N-terminal domain"/>
    <property type="match status" value="1"/>
</dbReference>
<dbReference type="CDD" id="cd08704">
    <property type="entry name" value="Met_tRNA_FMT_C"/>
    <property type="match status" value="1"/>
</dbReference>
<keyword evidence="4" id="KW-0648">Protein biosynthesis</keyword>
<comment type="caution">
    <text evidence="7">The sequence shown here is derived from an EMBL/GenBank/DDBJ whole genome shotgun (WGS) entry which is preliminary data.</text>
</comment>
<dbReference type="NCBIfam" id="TIGR00460">
    <property type="entry name" value="fmt"/>
    <property type="match status" value="1"/>
</dbReference>
<dbReference type="InterPro" id="IPR036477">
    <property type="entry name" value="Formyl_transf_N_sf"/>
</dbReference>
<dbReference type="Pfam" id="PF02911">
    <property type="entry name" value="Formyl_trans_C"/>
    <property type="match status" value="1"/>
</dbReference>
<dbReference type="InterPro" id="IPR005793">
    <property type="entry name" value="Formyl_trans_C"/>
</dbReference>
<feature type="domain" description="Formyl transferase C-terminal" evidence="6">
    <location>
        <begin position="204"/>
        <end position="302"/>
    </location>
</feature>
<dbReference type="PROSITE" id="PS00373">
    <property type="entry name" value="GART"/>
    <property type="match status" value="1"/>
</dbReference>
<dbReference type="InterPro" id="IPR002376">
    <property type="entry name" value="Formyl_transf_N"/>
</dbReference>
<organism evidence="7">
    <name type="scientific">marine sediment metagenome</name>
    <dbReference type="NCBI Taxonomy" id="412755"/>
    <lineage>
        <taxon>unclassified sequences</taxon>
        <taxon>metagenomes</taxon>
        <taxon>ecological metagenomes</taxon>
    </lineage>
</organism>
<accession>X1JBQ6</accession>
<evidence type="ECO:0000259" key="6">
    <source>
        <dbReference type="Pfam" id="PF02911"/>
    </source>
</evidence>
<gene>
    <name evidence="7" type="ORF">S06H3_00243</name>
</gene>